<dbReference type="EMBL" id="QKWP01003153">
    <property type="protein sequence ID" value="RIB01386.1"/>
    <property type="molecule type" value="Genomic_DNA"/>
</dbReference>
<accession>A0A397U2T5</accession>
<reference evidence="2 3" key="1">
    <citation type="submission" date="2018-06" db="EMBL/GenBank/DDBJ databases">
        <title>Comparative genomics reveals the genomic features of Rhizophagus irregularis, R. cerebriforme, R. diaphanum and Gigaspora rosea, and their symbiotic lifestyle signature.</title>
        <authorList>
            <person name="Morin E."/>
            <person name="San Clemente H."/>
            <person name="Chen E.C.H."/>
            <person name="De La Providencia I."/>
            <person name="Hainaut M."/>
            <person name="Kuo A."/>
            <person name="Kohler A."/>
            <person name="Murat C."/>
            <person name="Tang N."/>
            <person name="Roy S."/>
            <person name="Loubradou J."/>
            <person name="Henrissat B."/>
            <person name="Grigoriev I.V."/>
            <person name="Corradi N."/>
            <person name="Roux C."/>
            <person name="Martin F.M."/>
        </authorList>
    </citation>
    <scope>NUCLEOTIDE SEQUENCE [LARGE SCALE GENOMIC DNA]</scope>
    <source>
        <strain evidence="2 3">DAOM 194757</strain>
    </source>
</reference>
<evidence type="ECO:0000256" key="1">
    <source>
        <dbReference type="SAM" id="Phobius"/>
    </source>
</evidence>
<gene>
    <name evidence="2" type="ORF">C2G38_1010303</name>
</gene>
<name>A0A397U2T5_9GLOM</name>
<keyword evidence="1" id="KW-0472">Membrane</keyword>
<keyword evidence="1" id="KW-1133">Transmembrane helix</keyword>
<comment type="caution">
    <text evidence="2">The sequence shown here is derived from an EMBL/GenBank/DDBJ whole genome shotgun (WGS) entry which is preliminary data.</text>
</comment>
<proteinExistence type="predicted"/>
<evidence type="ECO:0000313" key="3">
    <source>
        <dbReference type="Proteomes" id="UP000266673"/>
    </source>
</evidence>
<dbReference type="Proteomes" id="UP000266673">
    <property type="component" value="Unassembled WGS sequence"/>
</dbReference>
<protein>
    <submittedName>
        <fullName evidence="2">Uncharacterized protein</fullName>
    </submittedName>
</protein>
<evidence type="ECO:0000313" key="2">
    <source>
        <dbReference type="EMBL" id="RIB01386.1"/>
    </source>
</evidence>
<feature type="transmembrane region" description="Helical" evidence="1">
    <location>
        <begin position="30"/>
        <end position="46"/>
    </location>
</feature>
<organism evidence="2 3">
    <name type="scientific">Gigaspora rosea</name>
    <dbReference type="NCBI Taxonomy" id="44941"/>
    <lineage>
        <taxon>Eukaryota</taxon>
        <taxon>Fungi</taxon>
        <taxon>Fungi incertae sedis</taxon>
        <taxon>Mucoromycota</taxon>
        <taxon>Glomeromycotina</taxon>
        <taxon>Glomeromycetes</taxon>
        <taxon>Diversisporales</taxon>
        <taxon>Gigasporaceae</taxon>
        <taxon>Gigaspora</taxon>
    </lineage>
</organism>
<keyword evidence="3" id="KW-1185">Reference proteome</keyword>
<sequence>MNNFVHRSIYLVLNIIFRKSKKNNVFEHKIHFYFFIPNFFIVYFLWNKCYRCIQN</sequence>
<keyword evidence="1" id="KW-0812">Transmembrane</keyword>
<dbReference type="AlphaFoldDB" id="A0A397U2T5"/>